<dbReference type="EMBL" id="JARQWQ010000106">
    <property type="protein sequence ID" value="KAK2550778.1"/>
    <property type="molecule type" value="Genomic_DNA"/>
</dbReference>
<evidence type="ECO:0000313" key="1">
    <source>
        <dbReference type="EMBL" id="KAK2550778.1"/>
    </source>
</evidence>
<reference evidence="1" key="2">
    <citation type="journal article" date="2023" name="Science">
        <title>Genomic signatures of disease resistance in endangered staghorn corals.</title>
        <authorList>
            <person name="Vollmer S.V."/>
            <person name="Selwyn J.D."/>
            <person name="Despard B.A."/>
            <person name="Roesel C.L."/>
        </authorList>
    </citation>
    <scope>NUCLEOTIDE SEQUENCE</scope>
    <source>
        <strain evidence="1">K2</strain>
    </source>
</reference>
<organism evidence="1 2">
    <name type="scientific">Acropora cervicornis</name>
    <name type="common">Staghorn coral</name>
    <dbReference type="NCBI Taxonomy" id="6130"/>
    <lineage>
        <taxon>Eukaryota</taxon>
        <taxon>Metazoa</taxon>
        <taxon>Cnidaria</taxon>
        <taxon>Anthozoa</taxon>
        <taxon>Hexacorallia</taxon>
        <taxon>Scleractinia</taxon>
        <taxon>Astrocoeniina</taxon>
        <taxon>Acroporidae</taxon>
        <taxon>Acropora</taxon>
    </lineage>
</organism>
<sequence>MATAQPMPWANLVEQQDKETLLEGSLYASGCSKFKGSESSALSLLNKLRFEGEAGFCDVTLRY</sequence>
<protein>
    <submittedName>
        <fullName evidence="1">Uncharacterized protein</fullName>
    </submittedName>
</protein>
<proteinExistence type="predicted"/>
<gene>
    <name evidence="1" type="ORF">P5673_028456</name>
</gene>
<name>A0AAD9PXA5_ACRCE</name>
<comment type="caution">
    <text evidence="1">The sequence shown here is derived from an EMBL/GenBank/DDBJ whole genome shotgun (WGS) entry which is preliminary data.</text>
</comment>
<dbReference type="Proteomes" id="UP001249851">
    <property type="component" value="Unassembled WGS sequence"/>
</dbReference>
<reference evidence="1" key="1">
    <citation type="journal article" date="2023" name="G3 (Bethesda)">
        <title>Whole genome assembly and annotation of the endangered Caribbean coral Acropora cervicornis.</title>
        <authorList>
            <person name="Selwyn J.D."/>
            <person name="Vollmer S.V."/>
        </authorList>
    </citation>
    <scope>NUCLEOTIDE SEQUENCE</scope>
    <source>
        <strain evidence="1">K2</strain>
    </source>
</reference>
<accession>A0AAD9PXA5</accession>
<evidence type="ECO:0000313" key="2">
    <source>
        <dbReference type="Proteomes" id="UP001249851"/>
    </source>
</evidence>
<dbReference type="AlphaFoldDB" id="A0AAD9PXA5"/>
<keyword evidence="2" id="KW-1185">Reference proteome</keyword>